<accession>A0AAE9DGM6</accession>
<proteinExistence type="predicted"/>
<gene>
    <name evidence="2" type="ORF">L3Y34_017131</name>
</gene>
<evidence type="ECO:0000256" key="1">
    <source>
        <dbReference type="SAM" id="SignalP"/>
    </source>
</evidence>
<dbReference type="EMBL" id="CP090892">
    <property type="protein sequence ID" value="ULU04122.1"/>
    <property type="molecule type" value="Genomic_DNA"/>
</dbReference>
<keyword evidence="1" id="KW-0732">Signal</keyword>
<feature type="signal peptide" evidence="1">
    <location>
        <begin position="1"/>
        <end position="17"/>
    </location>
</feature>
<evidence type="ECO:0000313" key="3">
    <source>
        <dbReference type="Proteomes" id="UP000827892"/>
    </source>
</evidence>
<feature type="chain" id="PRO_5042277958" description="Secreted protein" evidence="1">
    <location>
        <begin position="18"/>
        <end position="68"/>
    </location>
</feature>
<evidence type="ECO:0008006" key="4">
    <source>
        <dbReference type="Google" id="ProtNLM"/>
    </source>
</evidence>
<reference evidence="2 3" key="1">
    <citation type="submission" date="2022-05" db="EMBL/GenBank/DDBJ databases">
        <title>Chromosome-level reference genomes for two strains of Caenorhabditis briggsae: an improved platform for comparative genomics.</title>
        <authorList>
            <person name="Stevens L."/>
            <person name="Andersen E.C."/>
        </authorList>
    </citation>
    <scope>NUCLEOTIDE SEQUENCE [LARGE SCALE GENOMIC DNA]</scope>
    <source>
        <strain evidence="2">QX1410_ONT</strain>
        <tissue evidence="2">Whole-organism</tissue>
    </source>
</reference>
<protein>
    <recommendedName>
        <fullName evidence="4">Secreted protein</fullName>
    </recommendedName>
</protein>
<evidence type="ECO:0000313" key="2">
    <source>
        <dbReference type="EMBL" id="ULU04122.1"/>
    </source>
</evidence>
<dbReference type="AlphaFoldDB" id="A0AAE9DGM6"/>
<name>A0AAE9DGM6_CAEBR</name>
<dbReference type="Proteomes" id="UP000827892">
    <property type="component" value="Chromosome II"/>
</dbReference>
<sequence length="68" mass="7914">MILLFLFPLVFFTGVSAVCPDKFLLFKRAPTAKNNFPKEYWIRPLLRNESSRRRSLRVSFHGIILGTS</sequence>
<organism evidence="2 3">
    <name type="scientific">Caenorhabditis briggsae</name>
    <dbReference type="NCBI Taxonomy" id="6238"/>
    <lineage>
        <taxon>Eukaryota</taxon>
        <taxon>Metazoa</taxon>
        <taxon>Ecdysozoa</taxon>
        <taxon>Nematoda</taxon>
        <taxon>Chromadorea</taxon>
        <taxon>Rhabditida</taxon>
        <taxon>Rhabditina</taxon>
        <taxon>Rhabditomorpha</taxon>
        <taxon>Rhabditoidea</taxon>
        <taxon>Rhabditidae</taxon>
        <taxon>Peloderinae</taxon>
        <taxon>Caenorhabditis</taxon>
    </lineage>
</organism>